<evidence type="ECO:0000256" key="4">
    <source>
        <dbReference type="ARBA" id="ARBA00004752"/>
    </source>
</evidence>
<comment type="cofactor">
    <cofactor evidence="1 20">
        <name>FAD</name>
        <dbReference type="ChEBI" id="CHEBI:57692"/>
    </cofactor>
</comment>
<keyword evidence="8 20" id="KW-0963">Cytoplasm</keyword>
<comment type="subcellular location">
    <subcellularLocation>
        <location evidence="3 20">Cytoplasm</location>
    </subcellularLocation>
</comment>
<evidence type="ECO:0000256" key="8">
    <source>
        <dbReference type="ARBA" id="ARBA00022490"/>
    </source>
</evidence>
<dbReference type="InterPro" id="IPR016166">
    <property type="entry name" value="FAD-bd_PCMH"/>
</dbReference>
<evidence type="ECO:0000256" key="7">
    <source>
        <dbReference type="ARBA" id="ARBA00015188"/>
    </source>
</evidence>
<evidence type="ECO:0000256" key="17">
    <source>
        <dbReference type="ARBA" id="ARBA00023316"/>
    </source>
</evidence>
<evidence type="ECO:0000256" key="5">
    <source>
        <dbReference type="ARBA" id="ARBA00010485"/>
    </source>
</evidence>
<dbReference type="GO" id="GO:0009252">
    <property type="term" value="P:peptidoglycan biosynthetic process"/>
    <property type="evidence" value="ECO:0007669"/>
    <property type="project" value="UniProtKB-UniRule"/>
</dbReference>
<keyword evidence="13 20" id="KW-0133">Cell shape</keyword>
<dbReference type="InterPro" id="IPR036635">
    <property type="entry name" value="MurB_C_sf"/>
</dbReference>
<proteinExistence type="inferred from homology"/>
<dbReference type="AlphaFoldDB" id="A0A2G1UP50"/>
<keyword evidence="23" id="KW-1185">Reference proteome</keyword>
<keyword evidence="9 20" id="KW-0132">Cell division</keyword>
<evidence type="ECO:0000256" key="13">
    <source>
        <dbReference type="ARBA" id="ARBA00022960"/>
    </source>
</evidence>
<dbReference type="NCBIfam" id="TIGR00179">
    <property type="entry name" value="murB"/>
    <property type="match status" value="1"/>
</dbReference>
<comment type="catalytic activity">
    <reaction evidence="19 20">
        <text>UDP-N-acetyl-alpha-D-muramate + NADP(+) = UDP-N-acetyl-3-O-(1-carboxyvinyl)-alpha-D-glucosamine + NADPH + H(+)</text>
        <dbReference type="Rhea" id="RHEA:12248"/>
        <dbReference type="ChEBI" id="CHEBI:15378"/>
        <dbReference type="ChEBI" id="CHEBI:57783"/>
        <dbReference type="ChEBI" id="CHEBI:58349"/>
        <dbReference type="ChEBI" id="CHEBI:68483"/>
        <dbReference type="ChEBI" id="CHEBI:70757"/>
        <dbReference type="EC" id="1.3.1.98"/>
    </reaction>
</comment>
<dbReference type="Gene3D" id="3.30.465.10">
    <property type="match status" value="1"/>
</dbReference>
<dbReference type="UniPathway" id="UPA00219"/>
<keyword evidence="10 20" id="KW-0285">Flavoprotein</keyword>
<evidence type="ECO:0000256" key="11">
    <source>
        <dbReference type="ARBA" id="ARBA00022827"/>
    </source>
</evidence>
<dbReference type="Gene3D" id="3.90.78.10">
    <property type="entry name" value="UDP-N-acetylenolpyruvoylglucosamine reductase, C-terminal domain"/>
    <property type="match status" value="1"/>
</dbReference>
<dbReference type="InterPro" id="IPR036318">
    <property type="entry name" value="FAD-bd_PCMH-like_sf"/>
</dbReference>
<dbReference type="EMBL" id="NTFH01000004">
    <property type="protein sequence ID" value="PHQ16286.1"/>
    <property type="molecule type" value="Genomic_DNA"/>
</dbReference>
<dbReference type="PANTHER" id="PTHR21071:SF4">
    <property type="entry name" value="UDP-N-ACETYLENOLPYRUVOYLGLUCOSAMINE REDUCTASE"/>
    <property type="match status" value="1"/>
</dbReference>
<dbReference type="InterPro" id="IPR003170">
    <property type="entry name" value="MurB"/>
</dbReference>
<dbReference type="GO" id="GO:0071949">
    <property type="term" value="F:FAD binding"/>
    <property type="evidence" value="ECO:0007669"/>
    <property type="project" value="InterPro"/>
</dbReference>
<sequence length="347" mass="37456">MTVRPDIQQNVSLRGLNSLGIAATARYFVAVHDSGELTAALAWAEEQQLATLVLGGGSNLVFAGDPPGLVIRIAMRGRHWEDVRNDEATLVLGAGENWHDSVMYAATSGYRGIENLALIPGTAGAAPVQNIGAYGVELKDTLVSVTALDRHSGETVVLAGEDCRFGYRDSLFKQDPGHYVITEIRLRLSRSRPLSLDYGDLKGYFGDELDLATLTPLDVANAVMAVRRRKLPDPQTLPNAGSFFKNPVVSDETWQRLQRDNPGIAGYPAVGSVKLAAAWLIDQCGWKGYRDARVGVHSHQALVLVNHSGGSGADILALARRIREDVKTRFGVELEMEPGVVAPPDPV</sequence>
<comment type="similarity">
    <text evidence="5 20">Belongs to the MurB family.</text>
</comment>
<comment type="caution">
    <text evidence="22">The sequence shown here is derived from an EMBL/GenBank/DDBJ whole genome shotgun (WGS) entry which is preliminary data.</text>
</comment>
<feature type="active site" description="Proton donor" evidence="20">
    <location>
        <position position="242"/>
    </location>
</feature>
<dbReference type="NCBIfam" id="NF000755">
    <property type="entry name" value="PRK00046.1"/>
    <property type="match status" value="1"/>
</dbReference>
<accession>A0A2G1UP50</accession>
<dbReference type="SUPFAM" id="SSF56194">
    <property type="entry name" value="Uridine diphospho-N-Acetylenolpyruvylglucosamine reductase, MurB, C-terminal domain"/>
    <property type="match status" value="1"/>
</dbReference>
<comment type="function">
    <text evidence="2 20">Cell wall formation.</text>
</comment>
<dbReference type="InterPro" id="IPR011601">
    <property type="entry name" value="MurB_C"/>
</dbReference>
<protein>
    <recommendedName>
        <fullName evidence="7 20">UDP-N-acetylenolpyruvoylglucosamine reductase</fullName>
        <ecNumber evidence="6 20">1.3.1.98</ecNumber>
    </recommendedName>
    <alternativeName>
        <fullName evidence="18 20">UDP-N-acetylmuramate dehydrogenase</fullName>
    </alternativeName>
</protein>
<reference evidence="22 23" key="1">
    <citation type="submission" date="2017-09" db="EMBL/GenBank/DDBJ databases">
        <title>The draft genome sequences of Marinobacter sp. PWS21.</title>
        <authorList>
            <person name="Cao J."/>
        </authorList>
    </citation>
    <scope>NUCLEOTIDE SEQUENCE [LARGE SCALE GENOMIC DNA]</scope>
    <source>
        <strain evidence="22 23">PWS21</strain>
    </source>
</reference>
<dbReference type="GO" id="GO:0071555">
    <property type="term" value="P:cell wall organization"/>
    <property type="evidence" value="ECO:0007669"/>
    <property type="project" value="UniProtKB-KW"/>
</dbReference>
<dbReference type="Proteomes" id="UP000231409">
    <property type="component" value="Unassembled WGS sequence"/>
</dbReference>
<dbReference type="NCBIfam" id="NF010478">
    <property type="entry name" value="PRK13903.1"/>
    <property type="match status" value="1"/>
</dbReference>
<dbReference type="GO" id="GO:0051301">
    <property type="term" value="P:cell division"/>
    <property type="evidence" value="ECO:0007669"/>
    <property type="project" value="UniProtKB-KW"/>
</dbReference>
<evidence type="ECO:0000313" key="22">
    <source>
        <dbReference type="EMBL" id="PHQ16286.1"/>
    </source>
</evidence>
<evidence type="ECO:0000256" key="10">
    <source>
        <dbReference type="ARBA" id="ARBA00022630"/>
    </source>
</evidence>
<keyword evidence="12 20" id="KW-0521">NADP</keyword>
<dbReference type="GO" id="GO:0008360">
    <property type="term" value="P:regulation of cell shape"/>
    <property type="evidence" value="ECO:0007669"/>
    <property type="project" value="UniProtKB-KW"/>
</dbReference>
<dbReference type="GO" id="GO:0005829">
    <property type="term" value="C:cytosol"/>
    <property type="evidence" value="ECO:0007669"/>
    <property type="project" value="TreeGrafter"/>
</dbReference>
<evidence type="ECO:0000256" key="12">
    <source>
        <dbReference type="ARBA" id="ARBA00022857"/>
    </source>
</evidence>
<feature type="active site" evidence="20">
    <location>
        <position position="337"/>
    </location>
</feature>
<evidence type="ECO:0000256" key="15">
    <source>
        <dbReference type="ARBA" id="ARBA00023002"/>
    </source>
</evidence>
<evidence type="ECO:0000256" key="14">
    <source>
        <dbReference type="ARBA" id="ARBA00022984"/>
    </source>
</evidence>
<keyword evidence="16 20" id="KW-0131">Cell cycle</keyword>
<feature type="active site" evidence="20">
    <location>
        <position position="168"/>
    </location>
</feature>
<comment type="pathway">
    <text evidence="4 20">Cell wall biogenesis; peptidoglycan biosynthesis.</text>
</comment>
<keyword evidence="11 20" id="KW-0274">FAD</keyword>
<dbReference type="InterPro" id="IPR006094">
    <property type="entry name" value="Oxid_FAD_bind_N"/>
</dbReference>
<dbReference type="PROSITE" id="PS51387">
    <property type="entry name" value="FAD_PCMH"/>
    <property type="match status" value="1"/>
</dbReference>
<keyword evidence="15 20" id="KW-0560">Oxidoreductase</keyword>
<dbReference type="PANTHER" id="PTHR21071">
    <property type="entry name" value="UDP-N-ACETYLENOLPYRUVOYLGLUCOSAMINE REDUCTASE"/>
    <property type="match status" value="1"/>
</dbReference>
<gene>
    <name evidence="20" type="primary">murB</name>
    <name evidence="22" type="ORF">CLH61_04190</name>
</gene>
<name>A0A2G1UP50_9GAMM</name>
<dbReference type="InterPro" id="IPR016169">
    <property type="entry name" value="FAD-bd_PCMH_sub2"/>
</dbReference>
<evidence type="ECO:0000256" key="18">
    <source>
        <dbReference type="ARBA" id="ARBA00031026"/>
    </source>
</evidence>
<keyword evidence="14 20" id="KW-0573">Peptidoglycan synthesis</keyword>
<evidence type="ECO:0000256" key="20">
    <source>
        <dbReference type="HAMAP-Rule" id="MF_00037"/>
    </source>
</evidence>
<dbReference type="GO" id="GO:0008762">
    <property type="term" value="F:UDP-N-acetylmuramate dehydrogenase activity"/>
    <property type="evidence" value="ECO:0007669"/>
    <property type="project" value="UniProtKB-UniRule"/>
</dbReference>
<organism evidence="22 23">
    <name type="scientific">Marinobacter profundi</name>
    <dbReference type="NCBI Taxonomy" id="2666256"/>
    <lineage>
        <taxon>Bacteria</taxon>
        <taxon>Pseudomonadati</taxon>
        <taxon>Pseudomonadota</taxon>
        <taxon>Gammaproteobacteria</taxon>
        <taxon>Pseudomonadales</taxon>
        <taxon>Marinobacteraceae</taxon>
        <taxon>Marinobacter</taxon>
    </lineage>
</organism>
<evidence type="ECO:0000256" key="1">
    <source>
        <dbReference type="ARBA" id="ARBA00001974"/>
    </source>
</evidence>
<dbReference type="SUPFAM" id="SSF56176">
    <property type="entry name" value="FAD-binding/transporter-associated domain-like"/>
    <property type="match status" value="1"/>
</dbReference>
<evidence type="ECO:0000259" key="21">
    <source>
        <dbReference type="PROSITE" id="PS51387"/>
    </source>
</evidence>
<evidence type="ECO:0000256" key="3">
    <source>
        <dbReference type="ARBA" id="ARBA00004496"/>
    </source>
</evidence>
<dbReference type="Pfam" id="PF02873">
    <property type="entry name" value="MurB_C"/>
    <property type="match status" value="1"/>
</dbReference>
<evidence type="ECO:0000256" key="16">
    <source>
        <dbReference type="ARBA" id="ARBA00023306"/>
    </source>
</evidence>
<keyword evidence="17 20" id="KW-0961">Cell wall biogenesis/degradation</keyword>
<evidence type="ECO:0000256" key="9">
    <source>
        <dbReference type="ARBA" id="ARBA00022618"/>
    </source>
</evidence>
<dbReference type="RefSeq" id="WP_099613452.1">
    <property type="nucleotide sequence ID" value="NZ_KZ319368.1"/>
</dbReference>
<evidence type="ECO:0000313" key="23">
    <source>
        <dbReference type="Proteomes" id="UP000231409"/>
    </source>
</evidence>
<dbReference type="HAMAP" id="MF_00037">
    <property type="entry name" value="MurB"/>
    <property type="match status" value="1"/>
</dbReference>
<dbReference type="Pfam" id="PF01565">
    <property type="entry name" value="FAD_binding_4"/>
    <property type="match status" value="1"/>
</dbReference>
<dbReference type="InterPro" id="IPR016167">
    <property type="entry name" value="FAD-bd_PCMH_sub1"/>
</dbReference>
<evidence type="ECO:0000256" key="2">
    <source>
        <dbReference type="ARBA" id="ARBA00003921"/>
    </source>
</evidence>
<dbReference type="Gene3D" id="3.30.43.10">
    <property type="entry name" value="Uridine Diphospho-n-acetylenolpyruvylglucosamine Reductase, domain 2"/>
    <property type="match status" value="1"/>
</dbReference>
<dbReference type="EC" id="1.3.1.98" evidence="6 20"/>
<evidence type="ECO:0000256" key="19">
    <source>
        <dbReference type="ARBA" id="ARBA00048914"/>
    </source>
</evidence>
<feature type="domain" description="FAD-binding PCMH-type" evidence="21">
    <location>
        <begin position="20"/>
        <end position="191"/>
    </location>
</feature>
<evidence type="ECO:0000256" key="6">
    <source>
        <dbReference type="ARBA" id="ARBA00012518"/>
    </source>
</evidence>